<dbReference type="Pfam" id="PF00248">
    <property type="entry name" value="Aldo_ket_red"/>
    <property type="match status" value="1"/>
</dbReference>
<gene>
    <name evidence="4" type="ORF">R1flu_006260</name>
</gene>
<dbReference type="PROSITE" id="PS00063">
    <property type="entry name" value="ALDOKETO_REDUCTASE_3"/>
    <property type="match status" value="1"/>
</dbReference>
<evidence type="ECO:0000256" key="2">
    <source>
        <dbReference type="ARBA" id="ARBA00022857"/>
    </source>
</evidence>
<comment type="caution">
    <text evidence="4">The sequence shown here is derived from an EMBL/GenBank/DDBJ whole genome shotgun (WGS) entry which is preliminary data.</text>
</comment>
<dbReference type="FunFam" id="3.20.20.100:FF:000013">
    <property type="entry name" value="NADPH-dependent codeinone reductase 1-1"/>
    <property type="match status" value="1"/>
</dbReference>
<proteinExistence type="inferred from homology"/>
<evidence type="ECO:0000259" key="3">
    <source>
        <dbReference type="Pfam" id="PF00248"/>
    </source>
</evidence>
<dbReference type="PRINTS" id="PR00069">
    <property type="entry name" value="ALDKETRDTASE"/>
</dbReference>
<feature type="domain" description="NADP-dependent oxidoreductase" evidence="3">
    <location>
        <begin position="117"/>
        <end position="390"/>
    </location>
</feature>
<keyword evidence="2" id="KW-0521">NADP</keyword>
<organism evidence="4 5">
    <name type="scientific">Riccia fluitans</name>
    <dbReference type="NCBI Taxonomy" id="41844"/>
    <lineage>
        <taxon>Eukaryota</taxon>
        <taxon>Viridiplantae</taxon>
        <taxon>Streptophyta</taxon>
        <taxon>Embryophyta</taxon>
        <taxon>Marchantiophyta</taxon>
        <taxon>Marchantiopsida</taxon>
        <taxon>Marchantiidae</taxon>
        <taxon>Marchantiales</taxon>
        <taxon>Ricciaceae</taxon>
        <taxon>Riccia</taxon>
    </lineage>
</organism>
<keyword evidence="5" id="KW-1185">Reference proteome</keyword>
<sequence length="444" mass="49976">MKRDRWRASLASAKEAVLCLSHKVEKLSTLNSREHIIISITSPSFLPLLLATRERQIEEGKAVRVTGQGGERIGQEHSDDRSCPCRMSSGERRCAQNCVKYRSGGWRRFPSSYIPAVGFGTVALTDTPGVVKAGIRKAIQVGYRHFDTSAYYGTEALLGEVLREAFEDAELKREDVFVTTKLWMGDCHKDGVLPAIQKSLKTLQLEYVDLYLIHWPLRVRKNGSKHKSVRDIQPEDFLPLDLISTWQAMEKCRDLGLAKAIGVSNFSAKKLENLLPHVRYVPSVNQVEMHPTFRQSQLRDFCKRNGIQVVAWAPLAAPGVFYGVRSVIESPVIKEIAVKHGKTPAQVALRWGIENGVCVIPKSYNESRIIENFGVQDWSLTEQDHEGINNLPESRMYKALMFCNDTTSPYRSYEDLWDEPMHTPPQTVDDAVGGAAEYVIAMIS</sequence>
<dbReference type="EMBL" id="JBHFFA010000003">
    <property type="protein sequence ID" value="KAL2634781.1"/>
    <property type="molecule type" value="Genomic_DNA"/>
</dbReference>
<dbReference type="Gene3D" id="3.20.20.100">
    <property type="entry name" value="NADP-dependent oxidoreductase domain"/>
    <property type="match status" value="1"/>
</dbReference>
<dbReference type="InterPro" id="IPR036812">
    <property type="entry name" value="NAD(P)_OxRdtase_dom_sf"/>
</dbReference>
<evidence type="ECO:0000313" key="4">
    <source>
        <dbReference type="EMBL" id="KAL2634781.1"/>
    </source>
</evidence>
<evidence type="ECO:0000256" key="1">
    <source>
        <dbReference type="ARBA" id="ARBA00007905"/>
    </source>
</evidence>
<dbReference type="InterPro" id="IPR020471">
    <property type="entry name" value="AKR"/>
</dbReference>
<dbReference type="PANTHER" id="PTHR11732">
    <property type="entry name" value="ALDO/KETO REDUCTASE"/>
    <property type="match status" value="1"/>
</dbReference>
<comment type="similarity">
    <text evidence="1">Belongs to the aldo/keto reductase family.</text>
</comment>
<dbReference type="SUPFAM" id="SSF51430">
    <property type="entry name" value="NAD(P)-linked oxidoreductase"/>
    <property type="match status" value="1"/>
</dbReference>
<dbReference type="PROSITE" id="PS00798">
    <property type="entry name" value="ALDOKETO_REDUCTASE_1"/>
    <property type="match status" value="1"/>
</dbReference>
<dbReference type="Proteomes" id="UP001605036">
    <property type="component" value="Unassembled WGS sequence"/>
</dbReference>
<name>A0ABD1YVI5_9MARC</name>
<dbReference type="InterPro" id="IPR018170">
    <property type="entry name" value="Aldo/ket_reductase_CS"/>
</dbReference>
<dbReference type="InterPro" id="IPR023210">
    <property type="entry name" value="NADP_OxRdtase_dom"/>
</dbReference>
<accession>A0ABD1YVI5</accession>
<dbReference type="AlphaFoldDB" id="A0ABD1YVI5"/>
<dbReference type="PROSITE" id="PS00062">
    <property type="entry name" value="ALDOKETO_REDUCTASE_2"/>
    <property type="match status" value="1"/>
</dbReference>
<reference evidence="4 5" key="1">
    <citation type="submission" date="2024-09" db="EMBL/GenBank/DDBJ databases">
        <title>Chromosome-scale assembly of Riccia fluitans.</title>
        <authorList>
            <person name="Paukszto L."/>
            <person name="Sawicki J."/>
            <person name="Karawczyk K."/>
            <person name="Piernik-Szablinska J."/>
            <person name="Szczecinska M."/>
            <person name="Mazdziarz M."/>
        </authorList>
    </citation>
    <scope>NUCLEOTIDE SEQUENCE [LARGE SCALE GENOMIC DNA]</scope>
    <source>
        <strain evidence="4">Rf_01</strain>
        <tissue evidence="4">Aerial parts of the thallus</tissue>
    </source>
</reference>
<evidence type="ECO:0000313" key="5">
    <source>
        <dbReference type="Proteomes" id="UP001605036"/>
    </source>
</evidence>
<protein>
    <recommendedName>
        <fullName evidence="3">NADP-dependent oxidoreductase domain-containing protein</fullName>
    </recommendedName>
</protein>